<dbReference type="AlphaFoldDB" id="T1KHB9"/>
<dbReference type="eggNOG" id="KOG0504">
    <property type="taxonomic scope" value="Eukaryota"/>
</dbReference>
<keyword evidence="1" id="KW-0175">Coiled coil</keyword>
<feature type="coiled-coil region" evidence="1">
    <location>
        <begin position="122"/>
        <end position="157"/>
    </location>
</feature>
<feature type="compositionally biased region" description="Polar residues" evidence="2">
    <location>
        <begin position="408"/>
        <end position="426"/>
    </location>
</feature>
<reference evidence="3" key="2">
    <citation type="submission" date="2015-06" db="UniProtKB">
        <authorList>
            <consortium name="EnsemblMetazoa"/>
        </authorList>
    </citation>
    <scope>IDENTIFICATION</scope>
</reference>
<sequence length="552" mass="62371">MDIALRKNFKEVQEIIAAIPVKDPPQVKRSKHKSESLPSQGSRQSREKKHKTKSSKEHQKIPYHSPYGCPMLPDAKEFPQPRINSLPTEPLRKGEQYYIDLAGNIRKGPVGKLYNCYCVPLIEKVEKKLLKEKKELKEEIENCRSNLNNKISSLERKTNFQMVSLNETVKSRLSTERLQCIERNQRSNLKQRLDYERNQLQQAEQLKNQMKCWLESRLNQPTPSPRKYQPNPARHRNNNYHDGLTCQRVEQSNNRNVDYQPTTATENGNTLNDAYDRPKSCLSYNKDFVSTLTTCYNNGVRSKSETHLAIAPGETIGTFDTQPGCSGHTRINGVCIGTTQAEVYYDGVHSCSEDSDEEVITSHNNSSNINDISNQTVAKTNCDTPNNNIKDIYDLPANGRRKITAETVISQPVQATSATSNNTNVKSKPPQPLPASQSTSSHCPPEDDHSGDLMKSLRCNVVPRGETDYRNSPFSDSGFRSKYSPSPREGPLTDVTLVYPEPKLTRELYPTQNDSAMGLQPPSIKQLNERPPFRREPIPTRLNMATPASSLV</sequence>
<proteinExistence type="predicted"/>
<feature type="region of interest" description="Disordered" evidence="2">
    <location>
        <begin position="20"/>
        <end position="66"/>
    </location>
</feature>
<accession>T1KHB9</accession>
<dbReference type="STRING" id="32264.T1KHB9"/>
<feature type="region of interest" description="Disordered" evidence="2">
    <location>
        <begin position="408"/>
        <end position="494"/>
    </location>
</feature>
<evidence type="ECO:0000256" key="2">
    <source>
        <dbReference type="SAM" id="MobiDB-lite"/>
    </source>
</evidence>
<keyword evidence="4" id="KW-1185">Reference proteome</keyword>
<evidence type="ECO:0000313" key="4">
    <source>
        <dbReference type="Proteomes" id="UP000015104"/>
    </source>
</evidence>
<evidence type="ECO:0000313" key="3">
    <source>
        <dbReference type="EnsemblMetazoa" id="tetur11g03840.1"/>
    </source>
</evidence>
<dbReference type="HOGENOM" id="CLU_493760_0_0_1"/>
<reference evidence="4" key="1">
    <citation type="submission" date="2011-08" db="EMBL/GenBank/DDBJ databases">
        <authorList>
            <person name="Rombauts S."/>
        </authorList>
    </citation>
    <scope>NUCLEOTIDE SEQUENCE</scope>
    <source>
        <strain evidence="4">London</strain>
    </source>
</reference>
<protein>
    <submittedName>
        <fullName evidence="3">Uncharacterized protein</fullName>
    </submittedName>
</protein>
<name>T1KHB9_TETUR</name>
<dbReference type="EnsemblMetazoa" id="tetur11g03840.1">
    <property type="protein sequence ID" value="tetur11g03840.1"/>
    <property type="gene ID" value="tetur11g03840"/>
</dbReference>
<evidence type="ECO:0000256" key="1">
    <source>
        <dbReference type="SAM" id="Coils"/>
    </source>
</evidence>
<feature type="region of interest" description="Disordered" evidence="2">
    <location>
        <begin position="512"/>
        <end position="540"/>
    </location>
</feature>
<feature type="region of interest" description="Disordered" evidence="2">
    <location>
        <begin position="216"/>
        <end position="240"/>
    </location>
</feature>
<dbReference type="Proteomes" id="UP000015104">
    <property type="component" value="Unassembled WGS sequence"/>
</dbReference>
<dbReference type="EMBL" id="CAEY01000074">
    <property type="status" value="NOT_ANNOTATED_CDS"/>
    <property type="molecule type" value="Genomic_DNA"/>
</dbReference>
<organism evidence="3 4">
    <name type="scientific">Tetranychus urticae</name>
    <name type="common">Two-spotted spider mite</name>
    <dbReference type="NCBI Taxonomy" id="32264"/>
    <lineage>
        <taxon>Eukaryota</taxon>
        <taxon>Metazoa</taxon>
        <taxon>Ecdysozoa</taxon>
        <taxon>Arthropoda</taxon>
        <taxon>Chelicerata</taxon>
        <taxon>Arachnida</taxon>
        <taxon>Acari</taxon>
        <taxon>Acariformes</taxon>
        <taxon>Trombidiformes</taxon>
        <taxon>Prostigmata</taxon>
        <taxon>Eleutherengona</taxon>
        <taxon>Raphignathae</taxon>
        <taxon>Tetranychoidea</taxon>
        <taxon>Tetranychidae</taxon>
        <taxon>Tetranychus</taxon>
    </lineage>
</organism>
<feature type="compositionally biased region" description="Basic and acidic residues" evidence="2">
    <location>
        <begin position="527"/>
        <end position="538"/>
    </location>
</feature>